<dbReference type="PANTHER" id="PTHR47485:SF1">
    <property type="entry name" value="THYLAKOID LUMENAL 17.4 KDA PROTEIN, CHLOROPLASTIC"/>
    <property type="match status" value="1"/>
</dbReference>
<dbReference type="Pfam" id="PF07885">
    <property type="entry name" value="Ion_trans_2"/>
    <property type="match status" value="1"/>
</dbReference>
<evidence type="ECO:0000256" key="2">
    <source>
        <dbReference type="SAM" id="MobiDB-lite"/>
    </source>
</evidence>
<dbReference type="Gene3D" id="2.160.20.80">
    <property type="entry name" value="E3 ubiquitin-protein ligase SopA"/>
    <property type="match status" value="1"/>
</dbReference>
<dbReference type="Proteomes" id="UP000193450">
    <property type="component" value="Chromosome"/>
</dbReference>
<dbReference type="Pfam" id="PF00805">
    <property type="entry name" value="Pentapeptide"/>
    <property type="match status" value="2"/>
</dbReference>
<accession>A0A1X9NDK7</accession>
<feature type="domain" description="Potassium channel" evidence="4">
    <location>
        <begin position="237"/>
        <end position="314"/>
    </location>
</feature>
<keyword evidence="3" id="KW-0472">Membrane</keyword>
<feature type="region of interest" description="Disordered" evidence="2">
    <location>
        <begin position="1"/>
        <end position="23"/>
    </location>
</feature>
<dbReference type="AlphaFoldDB" id="A0A1X9NDK7"/>
<feature type="transmembrane region" description="Helical" evidence="3">
    <location>
        <begin position="262"/>
        <end position="278"/>
    </location>
</feature>
<dbReference type="OrthoDB" id="9799090at2"/>
<feature type="compositionally biased region" description="Polar residues" evidence="2">
    <location>
        <begin position="1"/>
        <end position="20"/>
    </location>
</feature>
<dbReference type="KEGG" id="osg:BST96_02285"/>
<evidence type="ECO:0000313" key="5">
    <source>
        <dbReference type="EMBL" id="ARN73037.1"/>
    </source>
</evidence>
<dbReference type="Gene3D" id="1.10.287.70">
    <property type="match status" value="1"/>
</dbReference>
<keyword evidence="3" id="KW-0812">Transmembrane</keyword>
<evidence type="ECO:0000256" key="1">
    <source>
        <dbReference type="ARBA" id="ARBA00022737"/>
    </source>
</evidence>
<proteinExistence type="predicted"/>
<keyword evidence="3" id="KW-1133">Transmembrane helix</keyword>
<feature type="transmembrane region" description="Helical" evidence="3">
    <location>
        <begin position="290"/>
        <end position="310"/>
    </location>
</feature>
<dbReference type="InterPro" id="IPR013099">
    <property type="entry name" value="K_chnl_dom"/>
</dbReference>
<feature type="transmembrane region" description="Helical" evidence="3">
    <location>
        <begin position="219"/>
        <end position="242"/>
    </location>
</feature>
<evidence type="ECO:0000259" key="4">
    <source>
        <dbReference type="Pfam" id="PF07885"/>
    </source>
</evidence>
<dbReference type="SUPFAM" id="SSF81324">
    <property type="entry name" value="Voltage-gated potassium channels"/>
    <property type="match status" value="1"/>
</dbReference>
<protein>
    <recommendedName>
        <fullName evidence="4">Potassium channel domain-containing protein</fullName>
    </recommendedName>
</protein>
<dbReference type="InterPro" id="IPR001646">
    <property type="entry name" value="5peptide_repeat"/>
</dbReference>
<dbReference type="EMBL" id="CP019343">
    <property type="protein sequence ID" value="ARN73037.1"/>
    <property type="molecule type" value="Genomic_DNA"/>
</dbReference>
<name>A0A1X9NDK7_9GAMM</name>
<keyword evidence="6" id="KW-1185">Reference proteome</keyword>
<dbReference type="SUPFAM" id="SSF141571">
    <property type="entry name" value="Pentapeptide repeat-like"/>
    <property type="match status" value="1"/>
</dbReference>
<keyword evidence="1" id="KW-0677">Repeat</keyword>
<evidence type="ECO:0000313" key="6">
    <source>
        <dbReference type="Proteomes" id="UP000193450"/>
    </source>
</evidence>
<organism evidence="5 6">
    <name type="scientific">Oceanicoccus sagamiensis</name>
    <dbReference type="NCBI Taxonomy" id="716816"/>
    <lineage>
        <taxon>Bacteria</taxon>
        <taxon>Pseudomonadati</taxon>
        <taxon>Pseudomonadota</taxon>
        <taxon>Gammaproteobacteria</taxon>
        <taxon>Cellvibrionales</taxon>
        <taxon>Spongiibacteraceae</taxon>
        <taxon>Oceanicoccus</taxon>
    </lineage>
</organism>
<dbReference type="RefSeq" id="WP_085757131.1">
    <property type="nucleotide sequence ID" value="NZ_CP019343.1"/>
</dbReference>
<reference evidence="5 6" key="1">
    <citation type="submission" date="2016-11" db="EMBL/GenBank/DDBJ databases">
        <title>Trade-off between light-utilization and light-protection in marine flavobacteria.</title>
        <authorList>
            <person name="Kumagai Y."/>
        </authorList>
    </citation>
    <scope>NUCLEOTIDE SEQUENCE [LARGE SCALE GENOMIC DNA]</scope>
    <source>
        <strain evidence="5 6">NBRC 107125</strain>
    </source>
</reference>
<gene>
    <name evidence="5" type="ORF">BST96_02285</name>
</gene>
<dbReference type="PANTHER" id="PTHR47485">
    <property type="entry name" value="THYLAKOID LUMENAL 17.4 KDA PROTEIN, CHLOROPLASTIC"/>
    <property type="match status" value="1"/>
</dbReference>
<sequence>MPELNHSNNSDQREYWTTPNPDKLLPGTREQLEKWIKHSHDMRGFVLRRCDLSGINLAKTAEHPEGFNFQDADLYRADFSRAHLFSVDFQNACLMKANFSGANLHCANMENANLLGINLEHAKLDNIHWGDTVIQEQQAIVEAKKGNTQKATDLYLEAEESYRNLRINLERAGLFEVAGHFFHREMVMRRKRMPRFSVTRSLSLIVDLLSGYGERPLRVVAFSLCFIVFCASCYFFSSGILYQGMEMGFDANKSLATNIEHFFSCLYFSVVTFTTLGYGDVTPQGATRAIAAMEAFAGSFTMALFVVVFVKKMTR</sequence>
<evidence type="ECO:0000256" key="3">
    <source>
        <dbReference type="SAM" id="Phobius"/>
    </source>
</evidence>
<dbReference type="STRING" id="716816.BST96_02285"/>